<evidence type="ECO:0000313" key="1">
    <source>
        <dbReference type="EMBL" id="NBC44622.1"/>
    </source>
</evidence>
<dbReference type="EMBL" id="JAAAPK010000011">
    <property type="protein sequence ID" value="NBC44622.1"/>
    <property type="molecule type" value="Genomic_DNA"/>
</dbReference>
<dbReference type="AlphaFoldDB" id="A0A7X4YHV0"/>
<evidence type="ECO:0000313" key="2">
    <source>
        <dbReference type="Proteomes" id="UP000537825"/>
    </source>
</evidence>
<organism evidence="1 2">
    <name type="scientific">Corallococcus exiguus</name>
    <dbReference type="NCBI Taxonomy" id="83462"/>
    <lineage>
        <taxon>Bacteria</taxon>
        <taxon>Pseudomonadati</taxon>
        <taxon>Myxococcota</taxon>
        <taxon>Myxococcia</taxon>
        <taxon>Myxococcales</taxon>
        <taxon>Cystobacterineae</taxon>
        <taxon>Myxococcaceae</taxon>
        <taxon>Corallococcus</taxon>
    </lineage>
</organism>
<dbReference type="Proteomes" id="UP000537825">
    <property type="component" value="Unassembled WGS sequence"/>
</dbReference>
<protein>
    <submittedName>
        <fullName evidence="1">Uncharacterized protein</fullName>
    </submittedName>
</protein>
<comment type="caution">
    <text evidence="1">The sequence shown here is derived from an EMBL/GenBank/DDBJ whole genome shotgun (WGS) entry which is preliminary data.</text>
</comment>
<accession>A0A7X4YHV0</accession>
<name>A0A7X4YHV0_9BACT</name>
<sequence>MASVLRSWRASFVFTGKWAQRSEAFFQLTDPQLAAALDSPTPPVLKRRPAS</sequence>
<dbReference type="RefSeq" id="WP_222595355.1">
    <property type="nucleotide sequence ID" value="NZ_JAAAPK010000011.1"/>
</dbReference>
<gene>
    <name evidence="1" type="ORF">GTZ93_32955</name>
</gene>
<reference evidence="1 2" key="1">
    <citation type="submission" date="2020-01" db="EMBL/GenBank/DDBJ databases">
        <title>The draft genome sequence of Corallococcus exiguus DSM 14696.</title>
        <authorList>
            <person name="Zhang X."/>
            <person name="Zhu H."/>
        </authorList>
    </citation>
    <scope>NUCLEOTIDE SEQUENCE [LARGE SCALE GENOMIC DNA]</scope>
    <source>
        <strain evidence="1 2">DSM 14696</strain>
    </source>
</reference>
<proteinExistence type="predicted"/>
<keyword evidence="2" id="KW-1185">Reference proteome</keyword>